<feature type="domain" description="TonB-dependent receptor plug" evidence="19">
    <location>
        <begin position="73"/>
        <end position="172"/>
    </location>
</feature>
<evidence type="ECO:0000256" key="9">
    <source>
        <dbReference type="ARBA" id="ARBA00023065"/>
    </source>
</evidence>
<dbReference type="InterPro" id="IPR000531">
    <property type="entry name" value="Beta-barrel_TonB"/>
</dbReference>
<dbReference type="Proteomes" id="UP000429229">
    <property type="component" value="Unassembled WGS sequence"/>
</dbReference>
<evidence type="ECO:0000256" key="14">
    <source>
        <dbReference type="PROSITE-ProRule" id="PRU01360"/>
    </source>
</evidence>
<dbReference type="InterPro" id="IPR036942">
    <property type="entry name" value="Beta-barrel_TonB_sf"/>
</dbReference>
<feature type="chain" id="PRO_5026065738" evidence="17">
    <location>
        <begin position="23"/>
        <end position="717"/>
    </location>
</feature>
<evidence type="ECO:0000256" key="12">
    <source>
        <dbReference type="ARBA" id="ARBA00023170"/>
    </source>
</evidence>
<evidence type="ECO:0000256" key="11">
    <source>
        <dbReference type="ARBA" id="ARBA00023136"/>
    </source>
</evidence>
<dbReference type="GO" id="GO:0015891">
    <property type="term" value="P:siderophore transport"/>
    <property type="evidence" value="ECO:0007669"/>
    <property type="project" value="InterPro"/>
</dbReference>
<dbReference type="SUPFAM" id="SSF56935">
    <property type="entry name" value="Porins"/>
    <property type="match status" value="1"/>
</dbReference>
<evidence type="ECO:0000256" key="3">
    <source>
        <dbReference type="ARBA" id="ARBA00022448"/>
    </source>
</evidence>
<dbReference type="InterPro" id="IPR010105">
    <property type="entry name" value="TonB_sidphr_rcpt"/>
</dbReference>
<dbReference type="Pfam" id="PF07715">
    <property type="entry name" value="Plug"/>
    <property type="match status" value="1"/>
</dbReference>
<dbReference type="OrthoDB" id="9760333at2"/>
<feature type="compositionally biased region" description="Polar residues" evidence="16">
    <location>
        <begin position="22"/>
        <end position="31"/>
    </location>
</feature>
<reference evidence="20 21" key="1">
    <citation type="submission" date="2019-12" db="EMBL/GenBank/DDBJ databases">
        <title>Genomic-based taxomic classification of the family Erythrobacteraceae.</title>
        <authorList>
            <person name="Xu L."/>
        </authorList>
    </citation>
    <scope>NUCLEOTIDE SEQUENCE [LARGE SCALE GENOMIC DNA]</scope>
    <source>
        <strain evidence="20 21">LMG 29519</strain>
    </source>
</reference>
<keyword evidence="8" id="KW-0408">Iron</keyword>
<dbReference type="PANTHER" id="PTHR32552">
    <property type="entry name" value="FERRICHROME IRON RECEPTOR-RELATED"/>
    <property type="match status" value="1"/>
</dbReference>
<sequence length="717" mass="78110">MKALLAVTSSAIALLAATPTQAQDAQNASEITSDEQRSAQKDADAEWSEDDNRILITGTLTEFGATKSETPIVETARSISIETQEDFQMKGAQSLDDTLTYTAGVTAEPFGFSTRGDFVQVRGLDAPEYRDNLQYLFGYYNNTRQDIYTLEQVEVLKGPASVLYGSGAPGGILNVVTKRPNGVRKGELRVEYGSFDRKQIATDINIPIPGAEDEAQFRFVGLYRDADSQIEEVRDNKFVLAPSFTARPAPGTEITILANYSNQKSDTAHQFLPVTGTLLPSESGQEIDPYVYHGAPGFNAYDTESFALSLIIDQRLSEAFSIEGIGRYMTSDAEYRQAWISFAGNGVPRIDANGDGPWTFYLADNRSEQMAFDVRLRGEFLTGPIEHELLAGVQHQNVFTDSDTAYLANFRTLNAFDPQYENVPTVEEVRQFKGNGPRNFIDSTGYYISDQLTLGNLVATAGVRFDDVSNAVENGSTQNDDATSLSFGLLYRGPAGIAPYASYAESFQPVVGIDTITNEQLKPQEGRQYEVGVKWQPTGVNALVTLAAFDIEVSNLPNPAALVGGNSQQEGISKVRGVEFEANAMVGGLRIDGNVSYLDAEDPNGLPLTSISDWQASLFALYEFTGALDGFSFGGGVRYVGGNESNGISALTNTLLTYRVDGRTVGDLSAGYDFGPFELRITARNVTDEDYFSVCLVRGDCYPGERRSINGSLAFKF</sequence>
<keyword evidence="21" id="KW-1185">Reference proteome</keyword>
<keyword evidence="10 15" id="KW-0798">TonB box</keyword>
<keyword evidence="13 14" id="KW-0998">Cell outer membrane</keyword>
<evidence type="ECO:0000259" key="19">
    <source>
        <dbReference type="Pfam" id="PF07715"/>
    </source>
</evidence>
<dbReference type="Gene3D" id="2.170.130.10">
    <property type="entry name" value="TonB-dependent receptor, plug domain"/>
    <property type="match status" value="1"/>
</dbReference>
<keyword evidence="5" id="KW-0410">Iron transport</keyword>
<comment type="similarity">
    <text evidence="2 14 15">Belongs to the TonB-dependent receptor family.</text>
</comment>
<feature type="signal peptide" evidence="17">
    <location>
        <begin position="1"/>
        <end position="22"/>
    </location>
</feature>
<evidence type="ECO:0000313" key="20">
    <source>
        <dbReference type="EMBL" id="MXP09865.1"/>
    </source>
</evidence>
<dbReference type="GO" id="GO:0038023">
    <property type="term" value="F:signaling receptor activity"/>
    <property type="evidence" value="ECO:0007669"/>
    <property type="project" value="InterPro"/>
</dbReference>
<keyword evidence="12 20" id="KW-0675">Receptor</keyword>
<dbReference type="Pfam" id="PF00593">
    <property type="entry name" value="TonB_dep_Rec_b-barrel"/>
    <property type="match status" value="1"/>
</dbReference>
<evidence type="ECO:0000256" key="2">
    <source>
        <dbReference type="ARBA" id="ARBA00009810"/>
    </source>
</evidence>
<dbReference type="PROSITE" id="PS52016">
    <property type="entry name" value="TONB_DEPENDENT_REC_3"/>
    <property type="match status" value="1"/>
</dbReference>
<protein>
    <submittedName>
        <fullName evidence="20">TonB-dependent siderophore receptor</fullName>
    </submittedName>
</protein>
<evidence type="ECO:0000256" key="1">
    <source>
        <dbReference type="ARBA" id="ARBA00004571"/>
    </source>
</evidence>
<evidence type="ECO:0000256" key="10">
    <source>
        <dbReference type="ARBA" id="ARBA00023077"/>
    </source>
</evidence>
<keyword evidence="4 14" id="KW-1134">Transmembrane beta strand</keyword>
<evidence type="ECO:0000256" key="13">
    <source>
        <dbReference type="ARBA" id="ARBA00023237"/>
    </source>
</evidence>
<feature type="domain" description="TonB-dependent receptor-like beta-barrel" evidence="18">
    <location>
        <begin position="258"/>
        <end position="686"/>
    </location>
</feature>
<evidence type="ECO:0000256" key="8">
    <source>
        <dbReference type="ARBA" id="ARBA00023004"/>
    </source>
</evidence>
<keyword evidence="9" id="KW-0406">Ion transport</keyword>
<dbReference type="GO" id="GO:0009279">
    <property type="term" value="C:cell outer membrane"/>
    <property type="evidence" value="ECO:0007669"/>
    <property type="project" value="UniProtKB-SubCell"/>
</dbReference>
<keyword evidence="11 14" id="KW-0472">Membrane</keyword>
<evidence type="ECO:0000313" key="21">
    <source>
        <dbReference type="Proteomes" id="UP000429229"/>
    </source>
</evidence>
<evidence type="ECO:0000256" key="5">
    <source>
        <dbReference type="ARBA" id="ARBA00022496"/>
    </source>
</evidence>
<name>A0A6I4U4L5_9SPHN</name>
<dbReference type="InterPro" id="IPR037066">
    <property type="entry name" value="Plug_dom_sf"/>
</dbReference>
<dbReference type="InterPro" id="IPR012910">
    <property type="entry name" value="Plug_dom"/>
</dbReference>
<comment type="caution">
    <text evidence="20">The sequence shown here is derived from an EMBL/GenBank/DDBJ whole genome shotgun (WGS) entry which is preliminary data.</text>
</comment>
<dbReference type="Gene3D" id="2.40.170.20">
    <property type="entry name" value="TonB-dependent receptor, beta-barrel domain"/>
    <property type="match status" value="1"/>
</dbReference>
<evidence type="ECO:0000256" key="17">
    <source>
        <dbReference type="SAM" id="SignalP"/>
    </source>
</evidence>
<dbReference type="InterPro" id="IPR039426">
    <property type="entry name" value="TonB-dep_rcpt-like"/>
</dbReference>
<evidence type="ECO:0000256" key="6">
    <source>
        <dbReference type="ARBA" id="ARBA00022692"/>
    </source>
</evidence>
<keyword evidence="3 14" id="KW-0813">Transport</keyword>
<feature type="region of interest" description="Disordered" evidence="16">
    <location>
        <begin position="22"/>
        <end position="48"/>
    </location>
</feature>
<keyword evidence="7 17" id="KW-0732">Signal</keyword>
<evidence type="ECO:0000256" key="7">
    <source>
        <dbReference type="ARBA" id="ARBA00022729"/>
    </source>
</evidence>
<keyword evidence="6 14" id="KW-0812">Transmembrane</keyword>
<dbReference type="NCBIfam" id="TIGR01783">
    <property type="entry name" value="TonB-siderophor"/>
    <property type="match status" value="1"/>
</dbReference>
<feature type="compositionally biased region" description="Basic and acidic residues" evidence="16">
    <location>
        <begin position="34"/>
        <end position="44"/>
    </location>
</feature>
<evidence type="ECO:0000256" key="15">
    <source>
        <dbReference type="RuleBase" id="RU003357"/>
    </source>
</evidence>
<comment type="subcellular location">
    <subcellularLocation>
        <location evidence="1 14">Cell outer membrane</location>
        <topology evidence="1 14">Multi-pass membrane protein</topology>
    </subcellularLocation>
</comment>
<accession>A0A6I4U4L5</accession>
<evidence type="ECO:0000256" key="16">
    <source>
        <dbReference type="SAM" id="MobiDB-lite"/>
    </source>
</evidence>
<dbReference type="RefSeq" id="WP_160616526.1">
    <property type="nucleotide sequence ID" value="NZ_WTYR01000001.1"/>
</dbReference>
<organism evidence="20 21">
    <name type="scientific">Alteriqipengyuania halimionae</name>
    <dbReference type="NCBI Taxonomy" id="1926630"/>
    <lineage>
        <taxon>Bacteria</taxon>
        <taxon>Pseudomonadati</taxon>
        <taxon>Pseudomonadota</taxon>
        <taxon>Alphaproteobacteria</taxon>
        <taxon>Sphingomonadales</taxon>
        <taxon>Erythrobacteraceae</taxon>
        <taxon>Alteriqipengyuania</taxon>
    </lineage>
</organism>
<evidence type="ECO:0000256" key="4">
    <source>
        <dbReference type="ARBA" id="ARBA00022452"/>
    </source>
</evidence>
<dbReference type="GO" id="GO:0015344">
    <property type="term" value="F:siderophore uptake transmembrane transporter activity"/>
    <property type="evidence" value="ECO:0007669"/>
    <property type="project" value="TreeGrafter"/>
</dbReference>
<gene>
    <name evidence="20" type="ORF">GRI68_06700</name>
</gene>
<proteinExistence type="inferred from homology"/>
<dbReference type="PANTHER" id="PTHR32552:SF68">
    <property type="entry name" value="FERRICHROME OUTER MEMBRANE TRANSPORTER_PHAGE RECEPTOR"/>
    <property type="match status" value="1"/>
</dbReference>
<dbReference type="AlphaFoldDB" id="A0A6I4U4L5"/>
<dbReference type="CDD" id="cd01347">
    <property type="entry name" value="ligand_gated_channel"/>
    <property type="match status" value="1"/>
</dbReference>
<dbReference type="EMBL" id="WTYR01000001">
    <property type="protein sequence ID" value="MXP09865.1"/>
    <property type="molecule type" value="Genomic_DNA"/>
</dbReference>
<evidence type="ECO:0000259" key="18">
    <source>
        <dbReference type="Pfam" id="PF00593"/>
    </source>
</evidence>